<dbReference type="Gene3D" id="3.30.390.30">
    <property type="match status" value="1"/>
</dbReference>
<dbReference type="InterPro" id="IPR016156">
    <property type="entry name" value="FAD/NAD-linked_Rdtase_dimer_sf"/>
</dbReference>
<evidence type="ECO:0000256" key="1">
    <source>
        <dbReference type="ARBA" id="ARBA00007532"/>
    </source>
</evidence>
<keyword evidence="8" id="KW-1185">Reference proteome</keyword>
<dbReference type="SUPFAM" id="SSF51905">
    <property type="entry name" value="FAD/NAD(P)-binding domain"/>
    <property type="match status" value="1"/>
</dbReference>
<evidence type="ECO:0000313" key="8">
    <source>
        <dbReference type="Proteomes" id="UP001141327"/>
    </source>
</evidence>
<dbReference type="Gene3D" id="3.50.50.60">
    <property type="entry name" value="FAD/NAD(P)-binding domain"/>
    <property type="match status" value="2"/>
</dbReference>
<keyword evidence="2" id="KW-0285">Flavoprotein</keyword>
<dbReference type="PRINTS" id="PR00368">
    <property type="entry name" value="FADPNR"/>
</dbReference>
<dbReference type="PRINTS" id="PR00411">
    <property type="entry name" value="PNDRDTASEI"/>
</dbReference>
<dbReference type="InterPro" id="IPR050151">
    <property type="entry name" value="Class-I_Pyr_Nuc-Dis_Oxidored"/>
</dbReference>
<evidence type="ECO:0000256" key="4">
    <source>
        <dbReference type="ARBA" id="ARBA00023027"/>
    </source>
</evidence>
<gene>
    <name evidence="7" type="ORF">PAPYR_1328</name>
</gene>
<comment type="similarity">
    <text evidence="1">Belongs to the class-I pyridine nucleotide-disulfide oxidoreductase family.</text>
</comment>
<organism evidence="7 8">
    <name type="scientific">Paratrimastix pyriformis</name>
    <dbReference type="NCBI Taxonomy" id="342808"/>
    <lineage>
        <taxon>Eukaryota</taxon>
        <taxon>Metamonada</taxon>
        <taxon>Preaxostyla</taxon>
        <taxon>Paratrimastigidae</taxon>
        <taxon>Paratrimastix</taxon>
    </lineage>
</organism>
<evidence type="ECO:0000256" key="3">
    <source>
        <dbReference type="ARBA" id="ARBA00022827"/>
    </source>
</evidence>
<evidence type="ECO:0000256" key="2">
    <source>
        <dbReference type="ARBA" id="ARBA00022630"/>
    </source>
</evidence>
<proteinExistence type="inferred from homology"/>
<feature type="domain" description="FAD/NAD(P)-binding" evidence="6">
    <location>
        <begin position="24"/>
        <end position="242"/>
    </location>
</feature>
<keyword evidence="4" id="KW-0520">NAD</keyword>
<dbReference type="InterPro" id="IPR004099">
    <property type="entry name" value="Pyr_nucl-diS_OxRdtase_dimer"/>
</dbReference>
<dbReference type="SUPFAM" id="SSF55424">
    <property type="entry name" value="FAD/NAD-linked reductases, dimerisation (C-terminal) domain"/>
    <property type="match status" value="1"/>
</dbReference>
<comment type="caution">
    <text evidence="7">The sequence shown here is derived from an EMBL/GenBank/DDBJ whole genome shotgun (WGS) entry which is preliminary data.</text>
</comment>
<dbReference type="Pfam" id="PF02852">
    <property type="entry name" value="Pyr_redox_dim"/>
    <property type="match status" value="1"/>
</dbReference>
<keyword evidence="3" id="KW-0274">FAD</keyword>
<protein>
    <submittedName>
        <fullName evidence="7">Dihydrolipoyl dehydrogenase</fullName>
    </submittedName>
</protein>
<reference evidence="7" key="1">
    <citation type="journal article" date="2022" name="bioRxiv">
        <title>Genomics of Preaxostyla Flagellates Illuminates Evolutionary Transitions and the Path Towards Mitochondrial Loss.</title>
        <authorList>
            <person name="Novak L.V.F."/>
            <person name="Treitli S.C."/>
            <person name="Pyrih J."/>
            <person name="Halakuc P."/>
            <person name="Pipaliya S.V."/>
            <person name="Vacek V."/>
            <person name="Brzon O."/>
            <person name="Soukal P."/>
            <person name="Eme L."/>
            <person name="Dacks J.B."/>
            <person name="Karnkowska A."/>
            <person name="Elias M."/>
            <person name="Hampl V."/>
        </authorList>
    </citation>
    <scope>NUCLEOTIDE SEQUENCE</scope>
    <source>
        <strain evidence="7">RCP-MX</strain>
    </source>
</reference>
<evidence type="ECO:0000259" key="6">
    <source>
        <dbReference type="Pfam" id="PF07992"/>
    </source>
</evidence>
<feature type="domain" description="Pyridine nucleotide-disulphide oxidoreductase dimerisation" evidence="5">
    <location>
        <begin position="261"/>
        <end position="363"/>
    </location>
</feature>
<evidence type="ECO:0000313" key="7">
    <source>
        <dbReference type="EMBL" id="KAJ4462148.1"/>
    </source>
</evidence>
<sequence>MELFGLGVQPPPVNLRAIVEKKNATIALQHHQLAQMLEDTGEKKRLRGRLILIATGSFPVSLPHIPIDGKRLLFSEHIMDITTVPRRLLIVGAGVIGLEMGTVYARLGSQVTFVEILGQIGGNMDQELASRYQAHLEGKSVHFYCRHAVTGVDTTAPDHVSVRIRAEEGVHEEQALEADIVLVCVGRRPFSEKLHLDRAGVTMDRHGAVEINEQMQTNVPHIYSVGDTTPGPMLAHKAEEEAVLAVEAMNGRPVHLHRTAIPCVVYTRPELAWVGRTESDLQKDHIEFQTERLHYNSNSRDVTGPGDDGLMKTLYNSQTKEIYGVHIYGNEAGDLIAEAVLAMLKGVPLDDFGNDPHAHPFFKSFRFMRRVLAHGR</sequence>
<dbReference type="InterPro" id="IPR036188">
    <property type="entry name" value="FAD/NAD-bd_sf"/>
</dbReference>
<dbReference type="EMBL" id="JAPMOS010000004">
    <property type="protein sequence ID" value="KAJ4462148.1"/>
    <property type="molecule type" value="Genomic_DNA"/>
</dbReference>
<dbReference type="PANTHER" id="PTHR22912:SF151">
    <property type="entry name" value="DIHYDROLIPOYL DEHYDROGENASE, MITOCHONDRIAL"/>
    <property type="match status" value="1"/>
</dbReference>
<dbReference type="Pfam" id="PF07992">
    <property type="entry name" value="Pyr_redox_2"/>
    <property type="match status" value="1"/>
</dbReference>
<dbReference type="Proteomes" id="UP001141327">
    <property type="component" value="Unassembled WGS sequence"/>
</dbReference>
<accession>A0ABQ8USN6</accession>
<name>A0ABQ8USN6_9EUKA</name>
<dbReference type="PANTHER" id="PTHR22912">
    <property type="entry name" value="DISULFIDE OXIDOREDUCTASE"/>
    <property type="match status" value="1"/>
</dbReference>
<dbReference type="InterPro" id="IPR023753">
    <property type="entry name" value="FAD/NAD-binding_dom"/>
</dbReference>
<evidence type="ECO:0000259" key="5">
    <source>
        <dbReference type="Pfam" id="PF02852"/>
    </source>
</evidence>